<keyword evidence="11" id="KW-1185">Reference proteome</keyword>
<organism evidence="10 11">
    <name type="scientific">Paenibacillus chartarius</name>
    <dbReference type="NCBI Taxonomy" id="747481"/>
    <lineage>
        <taxon>Bacteria</taxon>
        <taxon>Bacillati</taxon>
        <taxon>Bacillota</taxon>
        <taxon>Bacilli</taxon>
        <taxon>Bacillales</taxon>
        <taxon>Paenibacillaceae</taxon>
        <taxon>Paenibacillus</taxon>
    </lineage>
</organism>
<dbReference type="PANTHER" id="PTHR48111">
    <property type="entry name" value="REGULATOR OF RPOS"/>
    <property type="match status" value="1"/>
</dbReference>
<dbReference type="Pfam" id="PF00486">
    <property type="entry name" value="Trans_reg_C"/>
    <property type="match status" value="1"/>
</dbReference>
<dbReference type="SMART" id="SM00862">
    <property type="entry name" value="Trans_reg_C"/>
    <property type="match status" value="1"/>
</dbReference>
<gene>
    <name evidence="10" type="ORF">ACFFK0_11530</name>
</gene>
<dbReference type="PROSITE" id="PS50110">
    <property type="entry name" value="RESPONSE_REGULATORY"/>
    <property type="match status" value="1"/>
</dbReference>
<dbReference type="Gene3D" id="3.40.50.2300">
    <property type="match status" value="1"/>
</dbReference>
<evidence type="ECO:0000256" key="5">
    <source>
        <dbReference type="ARBA" id="ARBA00023163"/>
    </source>
</evidence>
<keyword evidence="4 7" id="KW-0238">DNA-binding</keyword>
<sequence length="238" mass="26588">MKNTTILVVEDDLQILELISLYLLNSGFSVVKAVDGVTALQVFEREAPQLVLLDINLPEMNGFDLCNEIRSVSNTPIIIISCNSETEDIMRGLEIGADDYVTKPFDPNVLVARVKANLRRAPLFRRQAAAESAVVETKPMLRFDGLEIDLSSFDVYVNGRQVSLSAKETQLLTLLASNPNRIFTAEDLYSRVWGVDSNSDTRTVIVHISSLRKKIEPDPASPKYIQNLRGIGYKFQAR</sequence>
<evidence type="ECO:0000256" key="2">
    <source>
        <dbReference type="ARBA" id="ARBA00023012"/>
    </source>
</evidence>
<name>A0ABV6DK96_9BACL</name>
<feature type="domain" description="Response regulatory" evidence="8">
    <location>
        <begin position="5"/>
        <end position="118"/>
    </location>
</feature>
<keyword evidence="2" id="KW-0902">Two-component regulatory system</keyword>
<dbReference type="SUPFAM" id="SSF52172">
    <property type="entry name" value="CheY-like"/>
    <property type="match status" value="1"/>
</dbReference>
<evidence type="ECO:0000256" key="4">
    <source>
        <dbReference type="ARBA" id="ARBA00023125"/>
    </source>
</evidence>
<dbReference type="PROSITE" id="PS51755">
    <property type="entry name" value="OMPR_PHOB"/>
    <property type="match status" value="1"/>
</dbReference>
<feature type="DNA-binding region" description="OmpR/PhoB-type" evidence="7">
    <location>
        <begin position="138"/>
        <end position="237"/>
    </location>
</feature>
<keyword evidence="1 6" id="KW-0597">Phosphoprotein</keyword>
<evidence type="ECO:0000259" key="9">
    <source>
        <dbReference type="PROSITE" id="PS51755"/>
    </source>
</evidence>
<dbReference type="InterPro" id="IPR011006">
    <property type="entry name" value="CheY-like_superfamily"/>
</dbReference>
<evidence type="ECO:0000259" key="8">
    <source>
        <dbReference type="PROSITE" id="PS50110"/>
    </source>
</evidence>
<proteinExistence type="predicted"/>
<dbReference type="InterPro" id="IPR001789">
    <property type="entry name" value="Sig_transdc_resp-reg_receiver"/>
</dbReference>
<dbReference type="EMBL" id="JBHLWN010000045">
    <property type="protein sequence ID" value="MFC0213079.1"/>
    <property type="molecule type" value="Genomic_DNA"/>
</dbReference>
<evidence type="ECO:0000256" key="3">
    <source>
        <dbReference type="ARBA" id="ARBA00023015"/>
    </source>
</evidence>
<keyword evidence="5" id="KW-0804">Transcription</keyword>
<feature type="modified residue" description="4-aspartylphosphate" evidence="6">
    <location>
        <position position="54"/>
    </location>
</feature>
<dbReference type="Gene3D" id="1.10.10.10">
    <property type="entry name" value="Winged helix-like DNA-binding domain superfamily/Winged helix DNA-binding domain"/>
    <property type="match status" value="1"/>
</dbReference>
<dbReference type="Proteomes" id="UP001589776">
    <property type="component" value="Unassembled WGS sequence"/>
</dbReference>
<evidence type="ECO:0000256" key="6">
    <source>
        <dbReference type="PROSITE-ProRule" id="PRU00169"/>
    </source>
</evidence>
<dbReference type="Gene3D" id="6.10.250.690">
    <property type="match status" value="1"/>
</dbReference>
<dbReference type="CDD" id="cd17574">
    <property type="entry name" value="REC_OmpR"/>
    <property type="match status" value="1"/>
</dbReference>
<evidence type="ECO:0000313" key="11">
    <source>
        <dbReference type="Proteomes" id="UP001589776"/>
    </source>
</evidence>
<keyword evidence="3" id="KW-0805">Transcription regulation</keyword>
<evidence type="ECO:0000256" key="1">
    <source>
        <dbReference type="ARBA" id="ARBA00022553"/>
    </source>
</evidence>
<dbReference type="PANTHER" id="PTHR48111:SF40">
    <property type="entry name" value="PHOSPHATE REGULON TRANSCRIPTIONAL REGULATORY PROTEIN PHOB"/>
    <property type="match status" value="1"/>
</dbReference>
<dbReference type="InterPro" id="IPR001867">
    <property type="entry name" value="OmpR/PhoB-type_DNA-bd"/>
</dbReference>
<dbReference type="InterPro" id="IPR036388">
    <property type="entry name" value="WH-like_DNA-bd_sf"/>
</dbReference>
<reference evidence="10 11" key="1">
    <citation type="submission" date="2024-09" db="EMBL/GenBank/DDBJ databases">
        <authorList>
            <person name="Sun Q."/>
            <person name="Mori K."/>
        </authorList>
    </citation>
    <scope>NUCLEOTIDE SEQUENCE [LARGE SCALE GENOMIC DNA]</scope>
    <source>
        <strain evidence="10 11">CCM 7759</strain>
    </source>
</reference>
<dbReference type="RefSeq" id="WP_377470331.1">
    <property type="nucleotide sequence ID" value="NZ_JBHLWN010000045.1"/>
</dbReference>
<dbReference type="InterPro" id="IPR039420">
    <property type="entry name" value="WalR-like"/>
</dbReference>
<accession>A0ABV6DK96</accession>
<evidence type="ECO:0000256" key="7">
    <source>
        <dbReference type="PROSITE-ProRule" id="PRU01091"/>
    </source>
</evidence>
<comment type="caution">
    <text evidence="10">The sequence shown here is derived from an EMBL/GenBank/DDBJ whole genome shotgun (WGS) entry which is preliminary data.</text>
</comment>
<dbReference type="CDD" id="cd00383">
    <property type="entry name" value="trans_reg_C"/>
    <property type="match status" value="1"/>
</dbReference>
<protein>
    <submittedName>
        <fullName evidence="10">Response regulator</fullName>
    </submittedName>
</protein>
<evidence type="ECO:0000313" key="10">
    <source>
        <dbReference type="EMBL" id="MFC0213079.1"/>
    </source>
</evidence>
<dbReference type="Pfam" id="PF00072">
    <property type="entry name" value="Response_reg"/>
    <property type="match status" value="1"/>
</dbReference>
<dbReference type="SMART" id="SM00448">
    <property type="entry name" value="REC"/>
    <property type="match status" value="1"/>
</dbReference>
<feature type="domain" description="OmpR/PhoB-type" evidence="9">
    <location>
        <begin position="138"/>
        <end position="237"/>
    </location>
</feature>